<feature type="region of interest" description="Disordered" evidence="1">
    <location>
        <begin position="92"/>
        <end position="171"/>
    </location>
</feature>
<sequence>MLVKIPVVVANKTSIWSIQLQYRARYTSRRLLTCYGFLNMSSSEAQKERLAYRFGSSLPTDNPKSLVPSAPAANQYSRYSFPRYNNPPGFVSSPSPGFMNQPRSFPPQGYPPPPYPARPYPPPPPNYPERSAITPAPIREHDSSGRYVVRKTMERGSRPSSRTPPVPLEERYESRIQVEKWLDQCGPTMRGEAGAHRRNVVQGDRGRGLREKTEPRKRTGASTRGRKPKEEDRVEKRDAEQYSDPEDDDVSFIRTQKQRTT</sequence>
<comment type="caution">
    <text evidence="2">The sequence shown here is derived from an EMBL/GenBank/DDBJ whole genome shotgun (WGS) entry which is preliminary data.</text>
</comment>
<evidence type="ECO:0000256" key="1">
    <source>
        <dbReference type="SAM" id="MobiDB-lite"/>
    </source>
</evidence>
<reference evidence="2" key="1">
    <citation type="journal article" date="2023" name="Mol. Phylogenet. Evol.">
        <title>Genome-scale phylogeny and comparative genomics of the fungal order Sordariales.</title>
        <authorList>
            <person name="Hensen N."/>
            <person name="Bonometti L."/>
            <person name="Westerberg I."/>
            <person name="Brannstrom I.O."/>
            <person name="Guillou S."/>
            <person name="Cros-Aarteil S."/>
            <person name="Calhoun S."/>
            <person name="Haridas S."/>
            <person name="Kuo A."/>
            <person name="Mondo S."/>
            <person name="Pangilinan J."/>
            <person name="Riley R."/>
            <person name="LaButti K."/>
            <person name="Andreopoulos B."/>
            <person name="Lipzen A."/>
            <person name="Chen C."/>
            <person name="Yan M."/>
            <person name="Daum C."/>
            <person name="Ng V."/>
            <person name="Clum A."/>
            <person name="Steindorff A."/>
            <person name="Ohm R.A."/>
            <person name="Martin F."/>
            <person name="Silar P."/>
            <person name="Natvig D.O."/>
            <person name="Lalanne C."/>
            <person name="Gautier V."/>
            <person name="Ament-Velasquez S.L."/>
            <person name="Kruys A."/>
            <person name="Hutchinson M.I."/>
            <person name="Powell A.J."/>
            <person name="Barry K."/>
            <person name="Miller A.N."/>
            <person name="Grigoriev I.V."/>
            <person name="Debuchy R."/>
            <person name="Gladieux P."/>
            <person name="Hiltunen Thoren M."/>
            <person name="Johannesson H."/>
        </authorList>
    </citation>
    <scope>NUCLEOTIDE SEQUENCE</scope>
    <source>
        <strain evidence="2">PSN243</strain>
    </source>
</reference>
<feature type="region of interest" description="Disordered" evidence="1">
    <location>
        <begin position="185"/>
        <end position="261"/>
    </location>
</feature>
<evidence type="ECO:0000313" key="2">
    <source>
        <dbReference type="EMBL" id="KAK4448028.1"/>
    </source>
</evidence>
<keyword evidence="3" id="KW-1185">Reference proteome</keyword>
<dbReference type="Proteomes" id="UP001321760">
    <property type="component" value="Unassembled WGS sequence"/>
</dbReference>
<feature type="compositionally biased region" description="Basic and acidic residues" evidence="1">
    <location>
        <begin position="228"/>
        <end position="240"/>
    </location>
</feature>
<evidence type="ECO:0000313" key="3">
    <source>
        <dbReference type="Proteomes" id="UP001321760"/>
    </source>
</evidence>
<protein>
    <submittedName>
        <fullName evidence="2">Uncharacterized protein</fullName>
    </submittedName>
</protein>
<feature type="compositionally biased region" description="Acidic residues" evidence="1">
    <location>
        <begin position="241"/>
        <end position="250"/>
    </location>
</feature>
<reference evidence="2" key="2">
    <citation type="submission" date="2023-05" db="EMBL/GenBank/DDBJ databases">
        <authorList>
            <consortium name="Lawrence Berkeley National Laboratory"/>
            <person name="Steindorff A."/>
            <person name="Hensen N."/>
            <person name="Bonometti L."/>
            <person name="Westerberg I."/>
            <person name="Brannstrom I.O."/>
            <person name="Guillou S."/>
            <person name="Cros-Aarteil S."/>
            <person name="Calhoun S."/>
            <person name="Haridas S."/>
            <person name="Kuo A."/>
            <person name="Mondo S."/>
            <person name="Pangilinan J."/>
            <person name="Riley R."/>
            <person name="Labutti K."/>
            <person name="Andreopoulos B."/>
            <person name="Lipzen A."/>
            <person name="Chen C."/>
            <person name="Yanf M."/>
            <person name="Daum C."/>
            <person name="Ng V."/>
            <person name="Clum A."/>
            <person name="Ohm R."/>
            <person name="Martin F."/>
            <person name="Silar P."/>
            <person name="Natvig D."/>
            <person name="Lalanne C."/>
            <person name="Gautier V."/>
            <person name="Ament-Velasquez S.L."/>
            <person name="Kruys A."/>
            <person name="Hutchinson M.I."/>
            <person name="Powell A.J."/>
            <person name="Barry K."/>
            <person name="Miller A.N."/>
            <person name="Grigoriev I.V."/>
            <person name="Debuchy R."/>
            <person name="Gladieux P."/>
            <person name="Thoren M.H."/>
            <person name="Johannesson H."/>
        </authorList>
    </citation>
    <scope>NUCLEOTIDE SEQUENCE</scope>
    <source>
        <strain evidence="2">PSN243</strain>
    </source>
</reference>
<name>A0AAV9GHN9_9PEZI</name>
<gene>
    <name evidence="2" type="ORF">QBC34DRAFT_408002</name>
</gene>
<feature type="compositionally biased region" description="Pro residues" evidence="1">
    <location>
        <begin position="104"/>
        <end position="127"/>
    </location>
</feature>
<dbReference type="AlphaFoldDB" id="A0AAV9GHN9"/>
<feature type="compositionally biased region" description="Basic and acidic residues" evidence="1">
    <location>
        <begin position="204"/>
        <end position="217"/>
    </location>
</feature>
<accession>A0AAV9GHN9</accession>
<dbReference type="EMBL" id="MU865945">
    <property type="protein sequence ID" value="KAK4448028.1"/>
    <property type="molecule type" value="Genomic_DNA"/>
</dbReference>
<organism evidence="2 3">
    <name type="scientific">Podospora aff. communis PSN243</name>
    <dbReference type="NCBI Taxonomy" id="3040156"/>
    <lineage>
        <taxon>Eukaryota</taxon>
        <taxon>Fungi</taxon>
        <taxon>Dikarya</taxon>
        <taxon>Ascomycota</taxon>
        <taxon>Pezizomycotina</taxon>
        <taxon>Sordariomycetes</taxon>
        <taxon>Sordariomycetidae</taxon>
        <taxon>Sordariales</taxon>
        <taxon>Podosporaceae</taxon>
        <taxon>Podospora</taxon>
    </lineage>
</organism>
<proteinExistence type="predicted"/>